<dbReference type="EMBL" id="FO681348">
    <property type="protein sequence ID" value="CCV65057.1"/>
    <property type="molecule type" value="Genomic_DNA"/>
</dbReference>
<dbReference type="Pfam" id="PF08669">
    <property type="entry name" value="GCV_T_C"/>
    <property type="match status" value="1"/>
</dbReference>
<evidence type="ECO:0000256" key="3">
    <source>
        <dbReference type="ARBA" id="ARBA00022576"/>
    </source>
</evidence>
<dbReference type="InterPro" id="IPR029043">
    <property type="entry name" value="GcvT/YgfZ_C"/>
</dbReference>
<accession>U4KLY5</accession>
<proteinExistence type="inferred from homology"/>
<evidence type="ECO:0000313" key="11">
    <source>
        <dbReference type="Proteomes" id="UP000032737"/>
    </source>
</evidence>
<evidence type="ECO:0000313" key="10">
    <source>
        <dbReference type="EMBL" id="CCV65057.1"/>
    </source>
</evidence>
<dbReference type="NCBIfam" id="NF001567">
    <property type="entry name" value="PRK00389.1"/>
    <property type="match status" value="1"/>
</dbReference>
<keyword evidence="3" id="KW-0032">Aminotransferase</keyword>
<dbReference type="NCBIfam" id="TIGR00528">
    <property type="entry name" value="gcvT"/>
    <property type="match status" value="1"/>
</dbReference>
<keyword evidence="11" id="KW-1185">Reference proteome</keyword>
<dbReference type="AlphaFoldDB" id="U4KLY5"/>
<dbReference type="GO" id="GO:0008483">
    <property type="term" value="F:transaminase activity"/>
    <property type="evidence" value="ECO:0007669"/>
    <property type="project" value="UniProtKB-KW"/>
</dbReference>
<dbReference type="Gene3D" id="2.40.30.110">
    <property type="entry name" value="Aminomethyltransferase beta-barrel domains"/>
    <property type="match status" value="1"/>
</dbReference>
<name>U4KLY5_9MOLU</name>
<protein>
    <recommendedName>
        <fullName evidence="2">aminomethyltransferase</fullName>
        <ecNumber evidence="2">2.1.2.10</ecNumber>
    </recommendedName>
    <alternativeName>
        <fullName evidence="5">Glycine cleavage system T protein</fullName>
    </alternativeName>
</protein>
<dbReference type="PANTHER" id="PTHR43757:SF2">
    <property type="entry name" value="AMINOMETHYLTRANSFERASE, MITOCHONDRIAL"/>
    <property type="match status" value="1"/>
</dbReference>
<dbReference type="GO" id="GO:0004047">
    <property type="term" value="F:aminomethyltransferase activity"/>
    <property type="evidence" value="ECO:0007669"/>
    <property type="project" value="UniProtKB-EC"/>
</dbReference>
<dbReference type="InterPro" id="IPR013977">
    <property type="entry name" value="GcvT_C"/>
</dbReference>
<dbReference type="InterPro" id="IPR006222">
    <property type="entry name" value="GCVT_N"/>
</dbReference>
<dbReference type="KEGG" id="abra:BN85300360"/>
<dbReference type="SUPFAM" id="SSF103025">
    <property type="entry name" value="Folate-binding domain"/>
    <property type="match status" value="1"/>
</dbReference>
<dbReference type="FunFam" id="3.30.70.1400:FF:000001">
    <property type="entry name" value="Aminomethyltransferase"/>
    <property type="match status" value="1"/>
</dbReference>
<dbReference type="InterPro" id="IPR027266">
    <property type="entry name" value="TrmE/GcvT-like"/>
</dbReference>
<dbReference type="Gene3D" id="3.30.70.1400">
    <property type="entry name" value="Aminomethyltransferase beta-barrel domains"/>
    <property type="match status" value="1"/>
</dbReference>
<evidence type="ECO:0000256" key="7">
    <source>
        <dbReference type="PIRSR" id="PIRSR006487-1"/>
    </source>
</evidence>
<evidence type="ECO:0000256" key="6">
    <source>
        <dbReference type="ARBA" id="ARBA00047665"/>
    </source>
</evidence>
<evidence type="ECO:0000256" key="4">
    <source>
        <dbReference type="ARBA" id="ARBA00022679"/>
    </source>
</evidence>
<evidence type="ECO:0000256" key="2">
    <source>
        <dbReference type="ARBA" id="ARBA00012616"/>
    </source>
</evidence>
<evidence type="ECO:0000256" key="1">
    <source>
        <dbReference type="ARBA" id="ARBA00008609"/>
    </source>
</evidence>
<dbReference type="Proteomes" id="UP000032737">
    <property type="component" value="Chromosome"/>
</dbReference>
<comment type="catalytic activity">
    <reaction evidence="6">
        <text>N(6)-[(R)-S(8)-aminomethyldihydrolipoyl]-L-lysyl-[protein] + (6S)-5,6,7,8-tetrahydrofolate = N(6)-[(R)-dihydrolipoyl]-L-lysyl-[protein] + (6R)-5,10-methylene-5,6,7,8-tetrahydrofolate + NH4(+)</text>
        <dbReference type="Rhea" id="RHEA:16945"/>
        <dbReference type="Rhea" id="RHEA-COMP:10475"/>
        <dbReference type="Rhea" id="RHEA-COMP:10492"/>
        <dbReference type="ChEBI" id="CHEBI:15636"/>
        <dbReference type="ChEBI" id="CHEBI:28938"/>
        <dbReference type="ChEBI" id="CHEBI:57453"/>
        <dbReference type="ChEBI" id="CHEBI:83100"/>
        <dbReference type="ChEBI" id="CHEBI:83143"/>
        <dbReference type="EC" id="2.1.2.10"/>
    </reaction>
</comment>
<dbReference type="GO" id="GO:0006546">
    <property type="term" value="P:glycine catabolic process"/>
    <property type="evidence" value="ECO:0007669"/>
    <property type="project" value="InterPro"/>
</dbReference>
<sequence length="348" mass="39611">MIEYANYLMPEQFSSIIKEHQAVRSEAGMFDCSHMGEFVVEGKDALKFLNYVLSNQFDDLEVKKERYSLLLDSSGFILDDLMVYRLAENKYLLVVNASNIDKDFKQLNKLKEVFEVNLKNVSEAYGLIALQGPKAKDVLEALIPGVGQLPFMSFDEFTYNNQVCLISRSGYTGEDGFEIYGGPQVIKSIYQRLYETSQVTPCGLGSRDTLRFEAGLPLYGHEINGFTTPIESRLDSFCGYDKDFIGKEALLKLKEEGITKRLIGIELLERNIAREGYMIYKDGINIGYITTGYMIPGTSNVYANAYIDQQVKLGEVVEVQIRNKMVKAKLRNRKFYDKKYVRGEKKNG</sequence>
<dbReference type="SUPFAM" id="SSF101790">
    <property type="entry name" value="Aminomethyltransferase beta-barrel domain"/>
    <property type="match status" value="1"/>
</dbReference>
<dbReference type="InterPro" id="IPR028896">
    <property type="entry name" value="GcvT/YgfZ/DmdA"/>
</dbReference>
<dbReference type="HOGENOM" id="CLU_007884_10_2_14"/>
<dbReference type="PANTHER" id="PTHR43757">
    <property type="entry name" value="AMINOMETHYLTRANSFERASE"/>
    <property type="match status" value="1"/>
</dbReference>
<dbReference type="InterPro" id="IPR006223">
    <property type="entry name" value="GcvT"/>
</dbReference>
<dbReference type="Gene3D" id="3.30.1360.120">
    <property type="entry name" value="Probable tRNA modification gtpase trme, domain 1"/>
    <property type="match status" value="1"/>
</dbReference>
<dbReference type="PIRSF" id="PIRSF006487">
    <property type="entry name" value="GcvT"/>
    <property type="match status" value="1"/>
</dbReference>
<reference evidence="10 11" key="1">
    <citation type="journal article" date="2013" name="J. Mol. Microbiol. Biotechnol.">
        <title>Analysis of the Complete Genomes of Acholeplasma brassicae , A. palmae and A. laidlawii and Their Comparison to the Obligate Parasites from ' Candidatus Phytoplasma'.</title>
        <authorList>
            <person name="Kube M."/>
            <person name="Siewert C."/>
            <person name="Migdoll A.M."/>
            <person name="Duduk B."/>
            <person name="Holz S."/>
            <person name="Rabus R."/>
            <person name="Seemuller E."/>
            <person name="Mitrovic J."/>
            <person name="Muller I."/>
            <person name="Buttner C."/>
            <person name="Reinhardt R."/>
        </authorList>
    </citation>
    <scope>NUCLEOTIDE SEQUENCE [LARGE SCALE GENOMIC DNA]</scope>
    <source>
        <strain evidence="11">0502</strain>
    </source>
</reference>
<keyword evidence="4 10" id="KW-0808">Transferase</keyword>
<dbReference type="STRING" id="61635.BN85300360"/>
<dbReference type="Gene3D" id="4.10.1250.10">
    <property type="entry name" value="Aminomethyltransferase fragment"/>
    <property type="match status" value="1"/>
</dbReference>
<gene>
    <name evidence="10" type="primary">gcvT</name>
    <name evidence="10" type="ORF">BN85300360</name>
</gene>
<feature type="domain" description="Aminomethyltransferase C-terminal" evidence="9">
    <location>
        <begin position="260"/>
        <end position="337"/>
    </location>
</feature>
<evidence type="ECO:0000259" key="8">
    <source>
        <dbReference type="Pfam" id="PF01571"/>
    </source>
</evidence>
<feature type="binding site" evidence="7">
    <location>
        <position position="178"/>
    </location>
    <ligand>
        <name>substrate</name>
    </ligand>
</feature>
<dbReference type="EC" id="2.1.2.10" evidence="2"/>
<comment type="similarity">
    <text evidence="1">Belongs to the GcvT family.</text>
</comment>
<organism evidence="10 11">
    <name type="scientific">Acholeplasma brassicae</name>
    <dbReference type="NCBI Taxonomy" id="61635"/>
    <lineage>
        <taxon>Bacteria</taxon>
        <taxon>Bacillati</taxon>
        <taxon>Mycoplasmatota</taxon>
        <taxon>Mollicutes</taxon>
        <taxon>Acholeplasmatales</taxon>
        <taxon>Acholeplasmataceae</taxon>
        <taxon>Acholeplasma</taxon>
    </lineage>
</organism>
<dbReference type="GO" id="GO:0005960">
    <property type="term" value="C:glycine cleavage complex"/>
    <property type="evidence" value="ECO:0007669"/>
    <property type="project" value="InterPro"/>
</dbReference>
<dbReference type="Pfam" id="PF01571">
    <property type="entry name" value="GCV_T"/>
    <property type="match status" value="1"/>
</dbReference>
<evidence type="ECO:0000256" key="5">
    <source>
        <dbReference type="ARBA" id="ARBA00031395"/>
    </source>
</evidence>
<feature type="domain" description="GCVT N-terminal" evidence="8">
    <location>
        <begin position="1"/>
        <end position="242"/>
    </location>
</feature>
<evidence type="ECO:0000259" key="9">
    <source>
        <dbReference type="Pfam" id="PF08669"/>
    </source>
</evidence>